<protein>
    <submittedName>
        <fullName evidence="1">Uncharacterized protein</fullName>
    </submittedName>
</protein>
<dbReference type="Proteomes" id="UP000886602">
    <property type="component" value="Unassembled WGS sequence"/>
</dbReference>
<proteinExistence type="predicted"/>
<comment type="caution">
    <text evidence="1">The sequence shown here is derived from an EMBL/GenBank/DDBJ whole genome shotgun (WGS) entry which is preliminary data.</text>
</comment>
<gene>
    <name evidence="1" type="ORF">IPJ48_17370</name>
</gene>
<organism evidence="1 2">
    <name type="scientific">Candidatus Propionivibrio dominans</name>
    <dbReference type="NCBI Taxonomy" id="2954373"/>
    <lineage>
        <taxon>Bacteria</taxon>
        <taxon>Pseudomonadati</taxon>
        <taxon>Pseudomonadota</taxon>
        <taxon>Betaproteobacteria</taxon>
        <taxon>Rhodocyclales</taxon>
        <taxon>Rhodocyclaceae</taxon>
        <taxon>Propionivibrio</taxon>
    </lineage>
</organism>
<name>A0A9D7F9T4_9RHOO</name>
<dbReference type="EMBL" id="JADJNC010000043">
    <property type="protein sequence ID" value="MBK7424702.1"/>
    <property type="molecule type" value="Genomic_DNA"/>
</dbReference>
<evidence type="ECO:0000313" key="1">
    <source>
        <dbReference type="EMBL" id="MBK7424702.1"/>
    </source>
</evidence>
<evidence type="ECO:0000313" key="2">
    <source>
        <dbReference type="Proteomes" id="UP000886602"/>
    </source>
</evidence>
<sequence length="140" mass="15181">MTTENISYGTYTAMTVTNLQSLAIDTTDPFAGWQSARVDNQTTTKAIDFEVQILLSTAATAPANDKTVYVYLVPWMYDGGTWTPMANFSTTTRPTGNEGTASMSDPNSMKFAAGIPYLITSQPLDAHFTVAALCAALFWK</sequence>
<reference evidence="1" key="1">
    <citation type="submission" date="2020-10" db="EMBL/GenBank/DDBJ databases">
        <title>Connecting structure to function with the recovery of over 1000 high-quality activated sludge metagenome-assembled genomes encoding full-length rRNA genes using long-read sequencing.</title>
        <authorList>
            <person name="Singleton C.M."/>
            <person name="Petriglieri F."/>
            <person name="Kristensen J.M."/>
            <person name="Kirkegaard R.H."/>
            <person name="Michaelsen T.Y."/>
            <person name="Andersen M.H."/>
            <person name="Karst S.M."/>
            <person name="Dueholm M.S."/>
            <person name="Nielsen P.H."/>
            <person name="Albertsen M."/>
        </authorList>
    </citation>
    <scope>NUCLEOTIDE SEQUENCE</scope>
    <source>
        <strain evidence="1">EsbW_18-Q3-R4-48_MAXAC.044</strain>
    </source>
</reference>
<dbReference type="AlphaFoldDB" id="A0A9D7F9T4"/>
<accession>A0A9D7F9T4</accession>